<dbReference type="Proteomes" id="UP000009022">
    <property type="component" value="Unassembled WGS sequence"/>
</dbReference>
<evidence type="ECO:0000256" key="1">
    <source>
        <dbReference type="SAM" id="MobiDB-lite"/>
    </source>
</evidence>
<dbReference type="AlphaFoldDB" id="B3S6E2"/>
<dbReference type="KEGG" id="tad:TRIADDRAFT_59774"/>
<dbReference type="PhylomeDB" id="B3S6E2"/>
<dbReference type="PANTHER" id="PTHR31022:SF4">
    <property type="entry name" value="CENTRIOLE, CILIA AND SPINDLE-ASSOCIATED PROTEIN"/>
    <property type="match status" value="1"/>
</dbReference>
<dbReference type="GO" id="GO:0035869">
    <property type="term" value="C:ciliary transition zone"/>
    <property type="evidence" value="ECO:0000318"/>
    <property type="project" value="GO_Central"/>
</dbReference>
<accession>B3S6E2</accession>
<dbReference type="InterPro" id="IPR029774">
    <property type="entry name" value="CSAP"/>
</dbReference>
<dbReference type="RefSeq" id="XP_002115753.1">
    <property type="nucleotide sequence ID" value="XM_002115717.1"/>
</dbReference>
<evidence type="ECO:0000313" key="3">
    <source>
        <dbReference type="Proteomes" id="UP000009022"/>
    </source>
</evidence>
<dbReference type="GeneID" id="6757105"/>
<dbReference type="GO" id="GO:1901673">
    <property type="term" value="P:regulation of mitotic spindle assembly"/>
    <property type="evidence" value="ECO:0000318"/>
    <property type="project" value="GO_Central"/>
</dbReference>
<dbReference type="GO" id="GO:0005814">
    <property type="term" value="C:centriole"/>
    <property type="evidence" value="ECO:0000318"/>
    <property type="project" value="GO_Central"/>
</dbReference>
<dbReference type="GO" id="GO:0008017">
    <property type="term" value="F:microtubule binding"/>
    <property type="evidence" value="ECO:0000318"/>
    <property type="project" value="GO_Central"/>
</dbReference>
<protein>
    <submittedName>
        <fullName evidence="2">Uncharacterized protein</fullName>
    </submittedName>
</protein>
<feature type="compositionally biased region" description="Polar residues" evidence="1">
    <location>
        <begin position="127"/>
        <end position="138"/>
    </location>
</feature>
<feature type="region of interest" description="Disordered" evidence="1">
    <location>
        <begin position="92"/>
        <end position="142"/>
    </location>
</feature>
<name>B3S6E2_TRIAD</name>
<dbReference type="Pfam" id="PF15748">
    <property type="entry name" value="CCSAP"/>
    <property type="match status" value="1"/>
</dbReference>
<dbReference type="GO" id="GO:0005819">
    <property type="term" value="C:spindle"/>
    <property type="evidence" value="ECO:0000318"/>
    <property type="project" value="GO_Central"/>
</dbReference>
<dbReference type="GO" id="GO:0036064">
    <property type="term" value="C:ciliary basal body"/>
    <property type="evidence" value="ECO:0000318"/>
    <property type="project" value="GO_Central"/>
</dbReference>
<reference evidence="2 3" key="1">
    <citation type="journal article" date="2008" name="Nature">
        <title>The Trichoplax genome and the nature of placozoans.</title>
        <authorList>
            <person name="Srivastava M."/>
            <person name="Begovic E."/>
            <person name="Chapman J."/>
            <person name="Putnam N.H."/>
            <person name="Hellsten U."/>
            <person name="Kawashima T."/>
            <person name="Kuo A."/>
            <person name="Mitros T."/>
            <person name="Salamov A."/>
            <person name="Carpenter M.L."/>
            <person name="Signorovitch A.Y."/>
            <person name="Moreno M.A."/>
            <person name="Kamm K."/>
            <person name="Grimwood J."/>
            <person name="Schmutz J."/>
            <person name="Shapiro H."/>
            <person name="Grigoriev I.V."/>
            <person name="Buss L.W."/>
            <person name="Schierwater B."/>
            <person name="Dellaporta S.L."/>
            <person name="Rokhsar D.S."/>
        </authorList>
    </citation>
    <scope>NUCLEOTIDE SEQUENCE [LARGE SCALE GENOMIC DNA]</scope>
    <source>
        <strain evidence="2 3">Grell-BS-1999</strain>
    </source>
</reference>
<gene>
    <name evidence="2" type="ORF">TRIADDRAFT_59774</name>
</gene>
<sequence>MRNSEYRTSFSKLNQKIVHNSYFDNLVYRRSRRNYESNHDHLVFCWDDEDYWSECKSTSTASCDGNDSASTSSRHQVAAVKDENIIKDNKVQHNESSKSVKCQGLKNEKNTNKTNHAQVKKKKKENNFNLSPNKSQLSKELPTKSVATQTVSIKESIQKCLQKSTFAKESTKSCAKKEKKNSAGSKVANMKFLQKRPLVAYGIGWKDDLCGSRRTFNIQADNGVYKSARNAYERRKYSKHQANYLSVNKEESISKNDKNPNLWDASAWKTEYQRCFSA</sequence>
<proteinExistence type="predicted"/>
<keyword evidence="3" id="KW-1185">Reference proteome</keyword>
<evidence type="ECO:0000313" key="2">
    <source>
        <dbReference type="EMBL" id="EDV21605.1"/>
    </source>
</evidence>
<dbReference type="InParanoid" id="B3S6E2"/>
<organism evidence="2 3">
    <name type="scientific">Trichoplax adhaerens</name>
    <name type="common">Trichoplax reptans</name>
    <dbReference type="NCBI Taxonomy" id="10228"/>
    <lineage>
        <taxon>Eukaryota</taxon>
        <taxon>Metazoa</taxon>
        <taxon>Placozoa</taxon>
        <taxon>Uniplacotomia</taxon>
        <taxon>Trichoplacea</taxon>
        <taxon>Trichoplacidae</taxon>
        <taxon>Trichoplax</taxon>
    </lineage>
</organism>
<dbReference type="HOGENOM" id="CLU_883502_0_0_1"/>
<dbReference type="EMBL" id="DS985252">
    <property type="protein sequence ID" value="EDV21605.1"/>
    <property type="molecule type" value="Genomic_DNA"/>
</dbReference>
<dbReference type="PANTHER" id="PTHR31022">
    <property type="entry name" value="CENTRIOLE, CILIA AND SPINDLE-ASSOCIATED PROTEIN"/>
    <property type="match status" value="1"/>
</dbReference>
<dbReference type="CTD" id="6757105"/>